<dbReference type="InterPro" id="IPR003609">
    <property type="entry name" value="Pan_app"/>
</dbReference>
<evidence type="ECO:0000313" key="26">
    <source>
        <dbReference type="Proteomes" id="UP001141552"/>
    </source>
</evidence>
<dbReference type="PIRSF" id="PIRSF000641">
    <property type="entry name" value="SRK"/>
    <property type="match status" value="1"/>
</dbReference>
<evidence type="ECO:0000259" key="23">
    <source>
        <dbReference type="PROSITE" id="PS50927"/>
    </source>
</evidence>
<dbReference type="Gene3D" id="1.10.510.10">
    <property type="entry name" value="Transferase(Phosphotransferase) domain 1"/>
    <property type="match status" value="2"/>
</dbReference>
<protein>
    <recommendedName>
        <fullName evidence="19">Receptor-like serine/threonine-protein kinase</fullName>
        <ecNumber evidence="19">2.7.11.1</ecNumber>
    </recommendedName>
</protein>
<dbReference type="Pfam" id="PF07714">
    <property type="entry name" value="PK_Tyr_Ser-Thr"/>
    <property type="match status" value="1"/>
</dbReference>
<comment type="catalytic activity">
    <reaction evidence="17 19">
        <text>L-threonyl-[protein] + ATP = O-phospho-L-threonyl-[protein] + ADP + H(+)</text>
        <dbReference type="Rhea" id="RHEA:46608"/>
        <dbReference type="Rhea" id="RHEA-COMP:11060"/>
        <dbReference type="Rhea" id="RHEA-COMP:11605"/>
        <dbReference type="ChEBI" id="CHEBI:15378"/>
        <dbReference type="ChEBI" id="CHEBI:30013"/>
        <dbReference type="ChEBI" id="CHEBI:30616"/>
        <dbReference type="ChEBI" id="CHEBI:61977"/>
        <dbReference type="ChEBI" id="CHEBI:456216"/>
        <dbReference type="EC" id="2.7.11.1"/>
    </reaction>
</comment>
<evidence type="ECO:0000256" key="15">
    <source>
        <dbReference type="ARBA" id="ARBA00023170"/>
    </source>
</evidence>
<dbReference type="InterPro" id="IPR011009">
    <property type="entry name" value="Kinase-like_dom_sf"/>
</dbReference>
<evidence type="ECO:0000256" key="10">
    <source>
        <dbReference type="ARBA" id="ARBA00022777"/>
    </source>
</evidence>
<dbReference type="AlphaFoldDB" id="A0A9Q0FBA2"/>
<evidence type="ECO:0000259" key="24">
    <source>
        <dbReference type="PROSITE" id="PS50948"/>
    </source>
</evidence>
<keyword evidence="6 21" id="KW-0732">Signal</keyword>
<comment type="catalytic activity">
    <reaction evidence="18 19">
        <text>L-seryl-[protein] + ATP = O-phospho-L-seryl-[protein] + ADP + H(+)</text>
        <dbReference type="Rhea" id="RHEA:17989"/>
        <dbReference type="Rhea" id="RHEA-COMP:9863"/>
        <dbReference type="Rhea" id="RHEA-COMP:11604"/>
        <dbReference type="ChEBI" id="CHEBI:15378"/>
        <dbReference type="ChEBI" id="CHEBI:29999"/>
        <dbReference type="ChEBI" id="CHEBI:30616"/>
        <dbReference type="ChEBI" id="CHEBI:83421"/>
        <dbReference type="ChEBI" id="CHEBI:456216"/>
        <dbReference type="EC" id="2.7.11.1"/>
    </reaction>
</comment>
<keyword evidence="12 20" id="KW-1133">Transmembrane helix</keyword>
<comment type="caution">
    <text evidence="25">The sequence shown here is derived from an EMBL/GenBank/DDBJ whole genome shotgun (WGS) entry which is preliminary data.</text>
</comment>
<sequence>MALHYILCVLFAFCLYHAAATEIPLTSRISVKENNSWVSTNGNFAVGFFEHSDQPGMYGVGIRFSSKTIPVGQQIVVWVAGADVTVSDESYFQLSQDGEMVLVDSSKGFIAWTSKTGGLAVVSAVIGDDGNLVLLNGKKDVVWQSFDTPADTLLPGQNLTVGRTLRAASRNSVSSYYSLQMNARGLLQLKWESNVSYWSSQIPSSVNLTAIFTSHGALQLVDQNLKPFWSVYGEDHNDTVNFRFLRLDIDGNLRMYSWVEALQSWRSVWQAVENQCNVFATCGERGSICLFNASGSPECKCLSKNTSSSPNLKCFPQTCKFDSVVVTYEHTYLYGIYPPNDSINRTSLLQCKKLCKENPLCTASTFINDGSAQCLIKTTPYFSGHSDSSISSVSFVKECVAPSLAVDPNKSRSPPSQSPVKRSRRLCIHCLLIGVASCTGAIYVLVHLAVGYFVYRRIMIWKKAASSSHGDNSKGFLLLSFAEIKGITKDFKDPIRGNMFKGVLPNYQTVMVEKIQTTISNRKFRAIVSKIGSIHHRNLVKLVGYCNELEHRILVYEFARNGHLEKVLEFDELSKNLTWRKRVEICLGVAKAVCYMHTGCREFLSHGNLNCGDIILGKKFEAKVSQFWWGLVNAGELHGGEKDVEDFGKILLTVLTGNTRLEGTCQWTYDQWFHGHPEAVVDKRIHDEVDRQELDRILRITFWCLQKDARMRPKMDEVLRVLEGTQMVDPPPPPFA</sequence>
<evidence type="ECO:0000256" key="8">
    <source>
        <dbReference type="ARBA" id="ARBA00022737"/>
    </source>
</evidence>
<evidence type="ECO:0000256" key="21">
    <source>
        <dbReference type="SAM" id="SignalP"/>
    </source>
</evidence>
<evidence type="ECO:0000256" key="13">
    <source>
        <dbReference type="ARBA" id="ARBA00023136"/>
    </source>
</evidence>
<dbReference type="SMART" id="SM00219">
    <property type="entry name" value="TyrKc"/>
    <property type="match status" value="1"/>
</dbReference>
<keyword evidence="3 19" id="KW-0723">Serine/threonine-protein kinase</keyword>
<comment type="subcellular location">
    <subcellularLocation>
        <location evidence="1">Cell membrane</location>
        <topology evidence="1">Single-pass type I membrane protein</topology>
    </subcellularLocation>
</comment>
<evidence type="ECO:0000256" key="17">
    <source>
        <dbReference type="ARBA" id="ARBA00047899"/>
    </source>
</evidence>
<comment type="similarity">
    <text evidence="19">Belongs to the protein kinase superfamily. Ser/Thr protein kinase family.</text>
</comment>
<dbReference type="PANTHER" id="PTHR47974:SF13">
    <property type="entry name" value="G-TYPE LECTIN S-RECEPTOR-LIKE SERINE_THREONINE-PROTEIN KINASE SD3-1"/>
    <property type="match status" value="1"/>
</dbReference>
<accession>A0A9Q0FBA2</accession>
<dbReference type="InterPro" id="IPR024171">
    <property type="entry name" value="SRK-like_kinase"/>
</dbReference>
<dbReference type="InterPro" id="IPR036426">
    <property type="entry name" value="Bulb-type_lectin_dom_sf"/>
</dbReference>
<keyword evidence="5 20" id="KW-0812">Transmembrane</keyword>
<reference evidence="25" key="2">
    <citation type="journal article" date="2023" name="Plants (Basel)">
        <title>Annotation of the Turnera subulata (Passifloraceae) Draft Genome Reveals the S-Locus Evolved after the Divergence of Turneroideae from Passifloroideae in a Stepwise Manner.</title>
        <authorList>
            <person name="Henning P.M."/>
            <person name="Roalson E.H."/>
            <person name="Mir W."/>
            <person name="McCubbin A.G."/>
            <person name="Shore J.S."/>
        </authorList>
    </citation>
    <scope>NUCLEOTIDE SEQUENCE</scope>
    <source>
        <strain evidence="25">F60SS</strain>
    </source>
</reference>
<dbReference type="GO" id="GO:0048544">
    <property type="term" value="P:recognition of pollen"/>
    <property type="evidence" value="ECO:0007669"/>
    <property type="project" value="InterPro"/>
</dbReference>
<keyword evidence="11 19" id="KW-0067">ATP-binding</keyword>
<dbReference type="GO" id="GO:0004713">
    <property type="term" value="F:protein tyrosine kinase activity"/>
    <property type="evidence" value="ECO:0007669"/>
    <property type="project" value="InterPro"/>
</dbReference>
<evidence type="ECO:0000256" key="19">
    <source>
        <dbReference type="PIRNR" id="PIRNR000641"/>
    </source>
</evidence>
<dbReference type="Gene3D" id="2.90.10.10">
    <property type="entry name" value="Bulb-type lectin domain"/>
    <property type="match status" value="2"/>
</dbReference>
<evidence type="ECO:0000256" key="12">
    <source>
        <dbReference type="ARBA" id="ARBA00022989"/>
    </source>
</evidence>
<feature type="domain" description="Bulb-type lectin" evidence="23">
    <location>
        <begin position="150"/>
        <end position="268"/>
    </location>
</feature>
<organism evidence="25 26">
    <name type="scientific">Turnera subulata</name>
    <dbReference type="NCBI Taxonomy" id="218843"/>
    <lineage>
        <taxon>Eukaryota</taxon>
        <taxon>Viridiplantae</taxon>
        <taxon>Streptophyta</taxon>
        <taxon>Embryophyta</taxon>
        <taxon>Tracheophyta</taxon>
        <taxon>Spermatophyta</taxon>
        <taxon>Magnoliopsida</taxon>
        <taxon>eudicotyledons</taxon>
        <taxon>Gunneridae</taxon>
        <taxon>Pentapetalae</taxon>
        <taxon>rosids</taxon>
        <taxon>fabids</taxon>
        <taxon>Malpighiales</taxon>
        <taxon>Passifloraceae</taxon>
        <taxon>Turnera</taxon>
    </lineage>
</organism>
<dbReference type="GO" id="GO:0030246">
    <property type="term" value="F:carbohydrate binding"/>
    <property type="evidence" value="ECO:0007669"/>
    <property type="project" value="UniProtKB-KW"/>
</dbReference>
<feature type="signal peptide" evidence="21">
    <location>
        <begin position="1"/>
        <end position="20"/>
    </location>
</feature>
<keyword evidence="10 19" id="KW-0418">Kinase</keyword>
<dbReference type="Proteomes" id="UP001141552">
    <property type="component" value="Unassembled WGS sequence"/>
</dbReference>
<keyword evidence="8" id="KW-0677">Repeat</keyword>
<evidence type="ECO:0000256" key="20">
    <source>
        <dbReference type="SAM" id="Phobius"/>
    </source>
</evidence>
<keyword evidence="9 19" id="KW-0547">Nucleotide-binding</keyword>
<dbReference type="GO" id="GO:0005886">
    <property type="term" value="C:plasma membrane"/>
    <property type="evidence" value="ECO:0007669"/>
    <property type="project" value="UniProtKB-SubCell"/>
</dbReference>
<feature type="domain" description="Protein kinase" evidence="22">
    <location>
        <begin position="461"/>
        <end position="736"/>
    </location>
</feature>
<reference evidence="25" key="1">
    <citation type="submission" date="2022-02" db="EMBL/GenBank/DDBJ databases">
        <authorList>
            <person name="Henning P.M."/>
            <person name="McCubbin A.G."/>
            <person name="Shore J.S."/>
        </authorList>
    </citation>
    <scope>NUCLEOTIDE SEQUENCE</scope>
    <source>
        <strain evidence="25">F60SS</strain>
        <tissue evidence="25">Leaves</tissue>
    </source>
</reference>
<evidence type="ECO:0000256" key="7">
    <source>
        <dbReference type="ARBA" id="ARBA00022734"/>
    </source>
</evidence>
<dbReference type="Pfam" id="PF00954">
    <property type="entry name" value="S_locus_glycop"/>
    <property type="match status" value="1"/>
</dbReference>
<evidence type="ECO:0000256" key="6">
    <source>
        <dbReference type="ARBA" id="ARBA00022729"/>
    </source>
</evidence>
<feature type="chain" id="PRO_5040152980" description="Receptor-like serine/threonine-protein kinase" evidence="21">
    <location>
        <begin position="21"/>
        <end position="736"/>
    </location>
</feature>
<evidence type="ECO:0000256" key="16">
    <source>
        <dbReference type="ARBA" id="ARBA00023180"/>
    </source>
</evidence>
<evidence type="ECO:0000256" key="5">
    <source>
        <dbReference type="ARBA" id="ARBA00022692"/>
    </source>
</evidence>
<name>A0A9Q0FBA2_9ROSI</name>
<dbReference type="PROSITE" id="PS50948">
    <property type="entry name" value="PAN"/>
    <property type="match status" value="1"/>
</dbReference>
<dbReference type="CDD" id="cd00028">
    <property type="entry name" value="B_lectin"/>
    <property type="match status" value="1"/>
</dbReference>
<dbReference type="EMBL" id="JAKUCV010006193">
    <property type="protein sequence ID" value="KAJ4828364.1"/>
    <property type="molecule type" value="Genomic_DNA"/>
</dbReference>
<dbReference type="FunFam" id="2.90.10.10:FF:000032">
    <property type="entry name" value="G-type lectin S-receptor-like serine/threonine-protein kinase SD3-1"/>
    <property type="match status" value="1"/>
</dbReference>
<dbReference type="Gene3D" id="3.50.4.10">
    <property type="entry name" value="Hepatocyte Growth Factor"/>
    <property type="match status" value="1"/>
</dbReference>
<keyword evidence="26" id="KW-1185">Reference proteome</keyword>
<proteinExistence type="inferred from homology"/>
<evidence type="ECO:0000256" key="3">
    <source>
        <dbReference type="ARBA" id="ARBA00022527"/>
    </source>
</evidence>
<dbReference type="InterPro" id="IPR001245">
    <property type="entry name" value="Ser-Thr/Tyr_kinase_cat_dom"/>
</dbReference>
<keyword evidence="15" id="KW-0675">Receptor</keyword>
<keyword evidence="16" id="KW-0325">Glycoprotein</keyword>
<dbReference type="GO" id="GO:0004674">
    <property type="term" value="F:protein serine/threonine kinase activity"/>
    <property type="evidence" value="ECO:0007669"/>
    <property type="project" value="UniProtKB-KW"/>
</dbReference>
<dbReference type="InterPro" id="IPR000719">
    <property type="entry name" value="Prot_kinase_dom"/>
</dbReference>
<evidence type="ECO:0000259" key="22">
    <source>
        <dbReference type="PROSITE" id="PS50011"/>
    </source>
</evidence>
<dbReference type="Gene3D" id="3.30.200.20">
    <property type="entry name" value="Phosphorylase Kinase, domain 1"/>
    <property type="match status" value="1"/>
</dbReference>
<dbReference type="SUPFAM" id="SSF51110">
    <property type="entry name" value="alpha-D-mannose-specific plant lectins"/>
    <property type="match status" value="2"/>
</dbReference>
<evidence type="ECO:0000256" key="18">
    <source>
        <dbReference type="ARBA" id="ARBA00048679"/>
    </source>
</evidence>
<dbReference type="Pfam" id="PF01453">
    <property type="entry name" value="B_lectin"/>
    <property type="match status" value="1"/>
</dbReference>
<evidence type="ECO:0000256" key="1">
    <source>
        <dbReference type="ARBA" id="ARBA00004251"/>
    </source>
</evidence>
<keyword evidence="13 20" id="KW-0472">Membrane</keyword>
<keyword evidence="7" id="KW-0430">Lectin</keyword>
<feature type="domain" description="Apple" evidence="24">
    <location>
        <begin position="319"/>
        <end position="399"/>
    </location>
</feature>
<dbReference type="SMART" id="SM00108">
    <property type="entry name" value="B_lectin"/>
    <property type="match status" value="1"/>
</dbReference>
<keyword evidence="4 19" id="KW-0808">Transferase</keyword>
<evidence type="ECO:0000313" key="25">
    <source>
        <dbReference type="EMBL" id="KAJ4828364.1"/>
    </source>
</evidence>
<dbReference type="FunFam" id="2.90.10.10:FF:000016">
    <property type="entry name" value="G-type lectin S-receptor-like serine/threonine-protein kinase"/>
    <property type="match status" value="1"/>
</dbReference>
<evidence type="ECO:0000256" key="11">
    <source>
        <dbReference type="ARBA" id="ARBA00022840"/>
    </source>
</evidence>
<keyword evidence="14" id="KW-1015">Disulfide bond</keyword>
<dbReference type="SUPFAM" id="SSF56112">
    <property type="entry name" value="Protein kinase-like (PK-like)"/>
    <property type="match status" value="1"/>
</dbReference>
<dbReference type="OrthoDB" id="733107at2759"/>
<gene>
    <name evidence="25" type="ORF">Tsubulata_047769</name>
</gene>
<evidence type="ECO:0000256" key="2">
    <source>
        <dbReference type="ARBA" id="ARBA00022475"/>
    </source>
</evidence>
<evidence type="ECO:0000256" key="14">
    <source>
        <dbReference type="ARBA" id="ARBA00023157"/>
    </source>
</evidence>
<keyword evidence="2" id="KW-1003">Cell membrane</keyword>
<dbReference type="InterPro" id="IPR000858">
    <property type="entry name" value="S_locus_glycoprot_dom"/>
</dbReference>
<feature type="transmembrane region" description="Helical" evidence="20">
    <location>
        <begin position="431"/>
        <end position="455"/>
    </location>
</feature>
<evidence type="ECO:0000256" key="9">
    <source>
        <dbReference type="ARBA" id="ARBA00022741"/>
    </source>
</evidence>
<dbReference type="PROSITE" id="PS50927">
    <property type="entry name" value="BULB_LECTIN"/>
    <property type="match status" value="2"/>
</dbReference>
<dbReference type="PROSITE" id="PS50011">
    <property type="entry name" value="PROTEIN_KINASE_DOM"/>
    <property type="match status" value="1"/>
</dbReference>
<feature type="domain" description="Bulb-type lectin" evidence="23">
    <location>
        <begin position="22"/>
        <end position="147"/>
    </location>
</feature>
<dbReference type="PANTHER" id="PTHR47974">
    <property type="entry name" value="OS07G0415500 PROTEIN"/>
    <property type="match status" value="1"/>
</dbReference>
<dbReference type="InterPro" id="IPR001480">
    <property type="entry name" value="Bulb-type_lectin_dom"/>
</dbReference>
<evidence type="ECO:0000256" key="4">
    <source>
        <dbReference type="ARBA" id="ARBA00022679"/>
    </source>
</evidence>
<dbReference type="EC" id="2.7.11.1" evidence="19"/>
<dbReference type="SMART" id="SM00473">
    <property type="entry name" value="PAN_AP"/>
    <property type="match status" value="1"/>
</dbReference>
<dbReference type="InterPro" id="IPR020635">
    <property type="entry name" value="Tyr_kinase_cat_dom"/>
</dbReference>
<dbReference type="GO" id="GO:0005524">
    <property type="term" value="F:ATP binding"/>
    <property type="evidence" value="ECO:0007669"/>
    <property type="project" value="UniProtKB-KW"/>
</dbReference>